<dbReference type="Pfam" id="PF13472">
    <property type="entry name" value="Lipase_GDSL_2"/>
    <property type="match status" value="1"/>
</dbReference>
<accession>A0A089N4H2</accession>
<dbReference type="EMBL" id="CP009286">
    <property type="protein sequence ID" value="AIQ63654.1"/>
    <property type="molecule type" value="Genomic_DNA"/>
</dbReference>
<dbReference type="GO" id="GO:0004622">
    <property type="term" value="F:phosphatidylcholine lysophospholipase activity"/>
    <property type="evidence" value="ECO:0007669"/>
    <property type="project" value="TreeGrafter"/>
</dbReference>
<dbReference type="OrthoDB" id="9794725at2"/>
<reference evidence="2 3" key="1">
    <citation type="submission" date="2014-08" db="EMBL/GenBank/DDBJ databases">
        <title>Comparative genomics of the Paenibacillus odorifer group.</title>
        <authorList>
            <person name="den Bakker H.C."/>
            <person name="Tsai Y.-C."/>
            <person name="Martin N."/>
            <person name="Korlach J."/>
            <person name="Wiedmann M."/>
        </authorList>
    </citation>
    <scope>NUCLEOTIDE SEQUENCE [LARGE SCALE GENOMIC DNA]</scope>
    <source>
        <strain evidence="2 3">DSM 14472</strain>
    </source>
</reference>
<dbReference type="CDD" id="cd01834">
    <property type="entry name" value="SGNH_hydrolase_like_2"/>
    <property type="match status" value="1"/>
</dbReference>
<organism evidence="2 3">
    <name type="scientific">Paenibacillus stellifer</name>
    <dbReference type="NCBI Taxonomy" id="169760"/>
    <lineage>
        <taxon>Bacteria</taxon>
        <taxon>Bacillati</taxon>
        <taxon>Bacillota</taxon>
        <taxon>Bacilli</taxon>
        <taxon>Bacillales</taxon>
        <taxon>Paenibacillaceae</taxon>
        <taxon>Paenibacillus</taxon>
    </lineage>
</organism>
<dbReference type="PANTHER" id="PTHR30383:SF5">
    <property type="entry name" value="SGNH HYDROLASE-TYPE ESTERASE DOMAIN-CONTAINING PROTEIN"/>
    <property type="match status" value="1"/>
</dbReference>
<evidence type="ECO:0000313" key="3">
    <source>
        <dbReference type="Proteomes" id="UP000029507"/>
    </source>
</evidence>
<dbReference type="HOGENOM" id="CLU_051989_5_2_9"/>
<name>A0A089N4H2_9BACL</name>
<dbReference type="AlphaFoldDB" id="A0A089N4H2"/>
<evidence type="ECO:0000259" key="1">
    <source>
        <dbReference type="Pfam" id="PF13472"/>
    </source>
</evidence>
<evidence type="ECO:0000313" key="2">
    <source>
        <dbReference type="EMBL" id="AIQ63654.1"/>
    </source>
</evidence>
<sequence length="208" mass="23541">MPFKSNDVILFIGDSITDVGRDYRDPGSLGHGYPLMVAAKLGMLYPDKNLTFYNRGINGHRTIDLVRRWEKDCIALKPSWVSIYIGVNDTWRRYNYGEETTAEEYERNYRLLLDRTREALDAQLILIEPFVLPVEGLDRDWGEDLNPKIDVVRKLAREYGAQLVPLDRLFAAASMKAAPAYWAGDGVHPSSAGHALITEAWLQAAGVR</sequence>
<dbReference type="Proteomes" id="UP000029507">
    <property type="component" value="Chromosome"/>
</dbReference>
<dbReference type="SUPFAM" id="SSF52266">
    <property type="entry name" value="SGNH hydrolase"/>
    <property type="match status" value="1"/>
</dbReference>
<dbReference type="KEGG" id="pste:PSTEL_11755"/>
<dbReference type="InterPro" id="IPR013830">
    <property type="entry name" value="SGNH_hydro"/>
</dbReference>
<gene>
    <name evidence="2" type="ORF">PSTEL_11755</name>
</gene>
<protein>
    <submittedName>
        <fullName evidence="2">GDSL family lipase</fullName>
    </submittedName>
</protein>
<dbReference type="RefSeq" id="WP_038695354.1">
    <property type="nucleotide sequence ID" value="NZ_CP009286.1"/>
</dbReference>
<dbReference type="PANTHER" id="PTHR30383">
    <property type="entry name" value="THIOESTERASE 1/PROTEASE 1/LYSOPHOSPHOLIPASE L1"/>
    <property type="match status" value="1"/>
</dbReference>
<dbReference type="InterPro" id="IPR036514">
    <property type="entry name" value="SGNH_hydro_sf"/>
</dbReference>
<dbReference type="InterPro" id="IPR051532">
    <property type="entry name" value="Ester_Hydrolysis_Enzymes"/>
</dbReference>
<feature type="domain" description="SGNH hydrolase-type esterase" evidence="1">
    <location>
        <begin position="11"/>
        <end position="196"/>
    </location>
</feature>
<dbReference type="STRING" id="169760.PSTEL_11755"/>
<keyword evidence="3" id="KW-1185">Reference proteome</keyword>
<dbReference type="Gene3D" id="3.40.50.1110">
    <property type="entry name" value="SGNH hydrolase"/>
    <property type="match status" value="1"/>
</dbReference>
<proteinExistence type="predicted"/>